<sequence>MDSTQTTEQPQHRRNKSASVLKSIMLSSKAHKPAPPNDMSQAAHITANHNPFYNTNTPMLPPNHPHAGLRVLEEKQHTNNTPPSPRRTKTEEDRPKMHKKTLSTISLRSMGKEKNEKSSAKDKAKPRSKSTRPTSKDKEPPTTPKKSKSTTGLAAVFSRPKSARKEGPEASIPKDKENTTPPSSAIIAPAHTPIWAQFSSDAARETRSSTQVPLNDKQAILEEMDRYMPKKHAQRNFYGMEQPLMTRPARPKSDIFGANSSAISIYETLSRNKSQERPEIRRGNSEEQARNSAPVNVVKSSVAQEVPASEQQKRAVTRRGRVMDTVNIFNNKAKTADPTSNLDPKQVDAELEAVLESTNTAEDVRKKMRGMDLTTKLGMIRGSRIAANNSTGSSNHSSSSKHGVKDLAPVLSHEEAQEVEANVPIETPQTPNTKRSRPRSKTFTFSRGDKGSTSPKKQKSETPLEEKRSSRIGNLPNTSTTSLGKSTSSSFLGKLQKAATPDEYVTYLRKVRDPKDVEVGKLQKLRQLLRNEAVSWVVNFIDQGGMAEIAELLHRIMEIEWREDHEDALLHETLNCLKALCTTDMALQKLCEIEATLFPALLAMLFDPEHKGPSEFTTREIVMKILLAHLQAALCMPDILASRAETLLSYLTDPAPSDEKAPIPFILSMRQSRPYKIWCKEVVDVTKEVFWIFLHHLNMIAYPDTPTADSTTSTSPPPLTNSPIKSAPQPRTLDATIYAKEFFPRTRPPVPAAPYVGGVEWDATNYLASHLDLLNGILASLPTRSRRNALRSELRASGFEKCMGAQLRTCKEKFYGSVHDGLRTWVAAACADAWDVRDVRMGPKIEEGARSPRKGSPVKKSDKPPVLEAPPKMSLRLGGKIGEGGVVDDWL</sequence>
<feature type="compositionally biased region" description="Polar residues" evidence="1">
    <location>
        <begin position="47"/>
        <end position="58"/>
    </location>
</feature>
<name>A0A9P4NZF1_9PEZI</name>
<dbReference type="Gene3D" id="1.25.10.10">
    <property type="entry name" value="Leucine-rich Repeat Variant"/>
    <property type="match status" value="1"/>
</dbReference>
<dbReference type="SMART" id="SM01140">
    <property type="entry name" value="Drf_GBD"/>
    <property type="match status" value="1"/>
</dbReference>
<dbReference type="InterPro" id="IPR011989">
    <property type="entry name" value="ARM-like"/>
</dbReference>
<feature type="region of interest" description="Disordered" evidence="1">
    <location>
        <begin position="706"/>
        <end position="726"/>
    </location>
</feature>
<protein>
    <recommendedName>
        <fullName evidence="2">Formin GTPase-binding domain-containing protein</fullName>
    </recommendedName>
</protein>
<evidence type="ECO:0000256" key="1">
    <source>
        <dbReference type="SAM" id="MobiDB-lite"/>
    </source>
</evidence>
<feature type="compositionally biased region" description="Basic and acidic residues" evidence="1">
    <location>
        <begin position="273"/>
        <end position="289"/>
    </location>
</feature>
<feature type="region of interest" description="Disordered" evidence="1">
    <location>
        <begin position="845"/>
        <end position="891"/>
    </location>
</feature>
<dbReference type="GO" id="GO:0003779">
    <property type="term" value="F:actin binding"/>
    <property type="evidence" value="ECO:0007669"/>
    <property type="project" value="InterPro"/>
</dbReference>
<evidence type="ECO:0000313" key="4">
    <source>
        <dbReference type="Proteomes" id="UP000800235"/>
    </source>
</evidence>
<evidence type="ECO:0000313" key="3">
    <source>
        <dbReference type="EMBL" id="KAF2434475.1"/>
    </source>
</evidence>
<feature type="compositionally biased region" description="Basic and acidic residues" evidence="1">
    <location>
        <begin position="110"/>
        <end position="125"/>
    </location>
</feature>
<feature type="region of interest" description="Disordered" evidence="1">
    <location>
        <begin position="1"/>
        <end position="217"/>
    </location>
</feature>
<dbReference type="InterPro" id="IPR010473">
    <property type="entry name" value="GTPase-bd"/>
</dbReference>
<dbReference type="AlphaFoldDB" id="A0A9P4NZF1"/>
<dbReference type="OrthoDB" id="2155261at2759"/>
<feature type="region of interest" description="Disordered" evidence="1">
    <location>
        <begin position="268"/>
        <end position="295"/>
    </location>
</feature>
<dbReference type="GO" id="GO:0030036">
    <property type="term" value="P:actin cytoskeleton organization"/>
    <property type="evidence" value="ECO:0007669"/>
    <property type="project" value="InterPro"/>
</dbReference>
<evidence type="ECO:0000259" key="2">
    <source>
        <dbReference type="SMART" id="SM01140"/>
    </source>
</evidence>
<proteinExistence type="predicted"/>
<dbReference type="InterPro" id="IPR016024">
    <property type="entry name" value="ARM-type_fold"/>
</dbReference>
<feature type="compositionally biased region" description="Low complexity" evidence="1">
    <location>
        <begin position="478"/>
        <end position="492"/>
    </location>
</feature>
<dbReference type="SUPFAM" id="SSF48371">
    <property type="entry name" value="ARM repeat"/>
    <property type="match status" value="1"/>
</dbReference>
<dbReference type="EMBL" id="MU007016">
    <property type="protein sequence ID" value="KAF2434475.1"/>
    <property type="molecule type" value="Genomic_DNA"/>
</dbReference>
<feature type="compositionally biased region" description="Basic and acidic residues" evidence="1">
    <location>
        <begin position="458"/>
        <end position="469"/>
    </location>
</feature>
<accession>A0A9P4NZF1</accession>
<organism evidence="3 4">
    <name type="scientific">Tothia fuscella</name>
    <dbReference type="NCBI Taxonomy" id="1048955"/>
    <lineage>
        <taxon>Eukaryota</taxon>
        <taxon>Fungi</taxon>
        <taxon>Dikarya</taxon>
        <taxon>Ascomycota</taxon>
        <taxon>Pezizomycotina</taxon>
        <taxon>Dothideomycetes</taxon>
        <taxon>Pleosporomycetidae</taxon>
        <taxon>Venturiales</taxon>
        <taxon>Cylindrosympodiaceae</taxon>
        <taxon>Tothia</taxon>
    </lineage>
</organism>
<feature type="region of interest" description="Disordered" evidence="1">
    <location>
        <begin position="418"/>
        <end position="492"/>
    </location>
</feature>
<comment type="caution">
    <text evidence="3">The sequence shown here is derived from an EMBL/GenBank/DDBJ whole genome shotgun (WGS) entry which is preliminary data.</text>
</comment>
<reference evidence="3" key="1">
    <citation type="journal article" date="2020" name="Stud. Mycol.">
        <title>101 Dothideomycetes genomes: a test case for predicting lifestyles and emergence of pathogens.</title>
        <authorList>
            <person name="Haridas S."/>
            <person name="Albert R."/>
            <person name="Binder M."/>
            <person name="Bloem J."/>
            <person name="Labutti K."/>
            <person name="Salamov A."/>
            <person name="Andreopoulos B."/>
            <person name="Baker S."/>
            <person name="Barry K."/>
            <person name="Bills G."/>
            <person name="Bluhm B."/>
            <person name="Cannon C."/>
            <person name="Castanera R."/>
            <person name="Culley D."/>
            <person name="Daum C."/>
            <person name="Ezra D."/>
            <person name="Gonzalez J."/>
            <person name="Henrissat B."/>
            <person name="Kuo A."/>
            <person name="Liang C."/>
            <person name="Lipzen A."/>
            <person name="Lutzoni F."/>
            <person name="Magnuson J."/>
            <person name="Mondo S."/>
            <person name="Nolan M."/>
            <person name="Ohm R."/>
            <person name="Pangilinan J."/>
            <person name="Park H.-J."/>
            <person name="Ramirez L."/>
            <person name="Alfaro M."/>
            <person name="Sun H."/>
            <person name="Tritt A."/>
            <person name="Yoshinaga Y."/>
            <person name="Zwiers L.-H."/>
            <person name="Turgeon B."/>
            <person name="Goodwin S."/>
            <person name="Spatafora J."/>
            <person name="Crous P."/>
            <person name="Grigoriev I."/>
        </authorList>
    </citation>
    <scope>NUCLEOTIDE SEQUENCE</scope>
    <source>
        <strain evidence="3">CBS 130266</strain>
    </source>
</reference>
<feature type="domain" description="Formin GTPase-binding" evidence="2">
    <location>
        <begin position="339"/>
        <end position="629"/>
    </location>
</feature>
<keyword evidence="4" id="KW-1185">Reference proteome</keyword>
<feature type="compositionally biased region" description="Polar residues" evidence="1">
    <location>
        <begin position="441"/>
        <end position="455"/>
    </location>
</feature>
<feature type="region of interest" description="Disordered" evidence="1">
    <location>
        <begin position="386"/>
        <end position="405"/>
    </location>
</feature>
<feature type="compositionally biased region" description="Low complexity" evidence="1">
    <location>
        <begin position="388"/>
        <end position="400"/>
    </location>
</feature>
<feature type="compositionally biased region" description="Basic and acidic residues" evidence="1">
    <location>
        <begin position="163"/>
        <end position="178"/>
    </location>
</feature>
<dbReference type="GO" id="GO:0031267">
    <property type="term" value="F:small GTPase binding"/>
    <property type="evidence" value="ECO:0007669"/>
    <property type="project" value="InterPro"/>
</dbReference>
<gene>
    <name evidence="3" type="ORF">EJ08DRAFT_605829</name>
</gene>
<dbReference type="Pfam" id="PF06371">
    <property type="entry name" value="Drf_GBD"/>
    <property type="match status" value="1"/>
</dbReference>
<dbReference type="Proteomes" id="UP000800235">
    <property type="component" value="Unassembled WGS sequence"/>
</dbReference>